<evidence type="ECO:0000313" key="13">
    <source>
        <dbReference type="Proteomes" id="UP000077755"/>
    </source>
</evidence>
<dbReference type="InterPro" id="IPR005818">
    <property type="entry name" value="Histone_H1/H5_H15"/>
</dbReference>
<dbReference type="GO" id="GO:0005730">
    <property type="term" value="C:nucleolus"/>
    <property type="evidence" value="ECO:0007669"/>
    <property type="project" value="UniProtKB-SubCell"/>
</dbReference>
<dbReference type="CDD" id="cd11660">
    <property type="entry name" value="SANT_TRF"/>
    <property type="match status" value="1"/>
</dbReference>
<dbReference type="EMBL" id="CP093346">
    <property type="protein sequence ID" value="WOG95540.1"/>
    <property type="molecule type" value="Genomic_DNA"/>
</dbReference>
<dbReference type="AlphaFoldDB" id="A0AAF0WT38"/>
<name>A0AAF0WT38_DAUCS</name>
<keyword evidence="5" id="KW-0175">Coiled coil</keyword>
<dbReference type="PROSITE" id="PS51294">
    <property type="entry name" value="HTH_MYB"/>
    <property type="match status" value="1"/>
</dbReference>
<evidence type="ECO:0000256" key="7">
    <source>
        <dbReference type="ARBA" id="ARBA00023163"/>
    </source>
</evidence>
<keyword evidence="4" id="KW-0805">Transcription regulation</keyword>
<evidence type="ECO:0000259" key="10">
    <source>
        <dbReference type="PROSITE" id="PS51294"/>
    </source>
</evidence>
<organism evidence="12 13">
    <name type="scientific">Daucus carota subsp. sativus</name>
    <name type="common">Carrot</name>
    <dbReference type="NCBI Taxonomy" id="79200"/>
    <lineage>
        <taxon>Eukaryota</taxon>
        <taxon>Viridiplantae</taxon>
        <taxon>Streptophyta</taxon>
        <taxon>Embryophyta</taxon>
        <taxon>Tracheophyta</taxon>
        <taxon>Spermatophyta</taxon>
        <taxon>Magnoliopsida</taxon>
        <taxon>eudicotyledons</taxon>
        <taxon>Gunneridae</taxon>
        <taxon>Pentapetalae</taxon>
        <taxon>asterids</taxon>
        <taxon>campanulids</taxon>
        <taxon>Apiales</taxon>
        <taxon>Apiaceae</taxon>
        <taxon>Apioideae</taxon>
        <taxon>Scandiceae</taxon>
        <taxon>Daucinae</taxon>
        <taxon>Daucus</taxon>
        <taxon>Daucus sect. Daucus</taxon>
    </lineage>
</organism>
<dbReference type="Proteomes" id="UP000077755">
    <property type="component" value="Chromosome 4"/>
</dbReference>
<evidence type="ECO:0000256" key="3">
    <source>
        <dbReference type="ARBA" id="ARBA00022454"/>
    </source>
</evidence>
<evidence type="ECO:0000256" key="9">
    <source>
        <dbReference type="ARBA" id="ARBA00032813"/>
    </source>
</evidence>
<evidence type="ECO:0000256" key="8">
    <source>
        <dbReference type="ARBA" id="ARBA00023242"/>
    </source>
</evidence>
<dbReference type="SUPFAM" id="SSF46785">
    <property type="entry name" value="Winged helix' DNA-binding domain"/>
    <property type="match status" value="1"/>
</dbReference>
<gene>
    <name evidence="12" type="ORF">DCAR_0414864</name>
</gene>
<dbReference type="InterPro" id="IPR017930">
    <property type="entry name" value="Myb_dom"/>
</dbReference>
<dbReference type="SUPFAM" id="SSF46689">
    <property type="entry name" value="Homeodomain-like"/>
    <property type="match status" value="1"/>
</dbReference>
<dbReference type="GO" id="GO:0003691">
    <property type="term" value="F:double-stranded telomeric DNA binding"/>
    <property type="evidence" value="ECO:0007669"/>
    <property type="project" value="InterPro"/>
</dbReference>
<keyword evidence="3" id="KW-0158">Chromosome</keyword>
<feature type="domain" description="H15" evidence="11">
    <location>
        <begin position="91"/>
        <end position="163"/>
    </location>
</feature>
<evidence type="ECO:0000256" key="1">
    <source>
        <dbReference type="ARBA" id="ARBA00004286"/>
    </source>
</evidence>
<dbReference type="PANTHER" id="PTHR46267:SF8">
    <property type="entry name" value="TELOMERE REPEAT-BINDING FACTOR 1"/>
    <property type="match status" value="1"/>
</dbReference>
<proteinExistence type="predicted"/>
<evidence type="ECO:0000313" key="12">
    <source>
        <dbReference type="EMBL" id="WOG95540.1"/>
    </source>
</evidence>
<dbReference type="PANTHER" id="PTHR46267">
    <property type="entry name" value="SINGLE MYB HISTONE 4"/>
    <property type="match status" value="1"/>
</dbReference>
<accession>A0AAF0WT38</accession>
<comment type="subcellular location">
    <subcellularLocation>
        <location evidence="1">Chromosome</location>
    </subcellularLocation>
    <subcellularLocation>
        <location evidence="2">Nucleus</location>
        <location evidence="2">Nucleolus</location>
    </subcellularLocation>
</comment>
<keyword evidence="13" id="KW-1185">Reference proteome</keyword>
<reference evidence="12" key="2">
    <citation type="submission" date="2022-03" db="EMBL/GenBank/DDBJ databases">
        <title>Draft title - Genomic analysis of global carrot germplasm unveils the trajectory of domestication and the origin of high carotenoid orange carrot.</title>
        <authorList>
            <person name="Iorizzo M."/>
            <person name="Ellison S."/>
            <person name="Senalik D."/>
            <person name="Macko-Podgorni A."/>
            <person name="Grzebelus D."/>
            <person name="Bostan H."/>
            <person name="Rolling W."/>
            <person name="Curaba J."/>
            <person name="Simon P."/>
        </authorList>
    </citation>
    <scope>NUCLEOTIDE SEQUENCE</scope>
    <source>
        <tissue evidence="12">Leaf</tissue>
    </source>
</reference>
<evidence type="ECO:0000256" key="5">
    <source>
        <dbReference type="ARBA" id="ARBA00023054"/>
    </source>
</evidence>
<sequence>MGAPKQKWTSEEEAALKAGVKKHGAGKWRTILKDPEFSGDKLRNMSVIANGWGSGEKARLALKTMHQSSRDDDNSVVFVYRILSDEELLDAQPLAVFMGSPPQIGSSNNNQLEPVGSNKTIIGTYVEKQYWAPPNFKRLLSAKLKFLTNTGRLIKINRYKIASTLVSSDKRKQQPSMLLLERKQRSYKLMMNSHI</sequence>
<dbReference type="InterPro" id="IPR036390">
    <property type="entry name" value="WH_DNA-bd_sf"/>
</dbReference>
<dbReference type="GO" id="GO:0000786">
    <property type="term" value="C:nucleosome"/>
    <property type="evidence" value="ECO:0007669"/>
    <property type="project" value="InterPro"/>
</dbReference>
<reference evidence="12" key="1">
    <citation type="journal article" date="2016" name="Nat. Genet.">
        <title>A high-quality carrot genome assembly provides new insights into carotenoid accumulation and asterid genome evolution.</title>
        <authorList>
            <person name="Iorizzo M."/>
            <person name="Ellison S."/>
            <person name="Senalik D."/>
            <person name="Zeng P."/>
            <person name="Satapoomin P."/>
            <person name="Huang J."/>
            <person name="Bowman M."/>
            <person name="Iovene M."/>
            <person name="Sanseverino W."/>
            <person name="Cavagnaro P."/>
            <person name="Yildiz M."/>
            <person name="Macko-Podgorni A."/>
            <person name="Moranska E."/>
            <person name="Grzebelus E."/>
            <person name="Grzebelus D."/>
            <person name="Ashrafi H."/>
            <person name="Zheng Z."/>
            <person name="Cheng S."/>
            <person name="Spooner D."/>
            <person name="Van Deynze A."/>
            <person name="Simon P."/>
        </authorList>
    </citation>
    <scope>NUCLEOTIDE SEQUENCE</scope>
    <source>
        <tissue evidence="12">Leaf</tissue>
    </source>
</reference>
<keyword evidence="6" id="KW-0238">DNA-binding</keyword>
<dbReference type="PROSITE" id="PS51504">
    <property type="entry name" value="H15"/>
    <property type="match status" value="1"/>
</dbReference>
<dbReference type="InterPro" id="IPR001005">
    <property type="entry name" value="SANT/Myb"/>
</dbReference>
<dbReference type="Pfam" id="PF00249">
    <property type="entry name" value="Myb_DNA-binding"/>
    <property type="match status" value="1"/>
</dbReference>
<keyword evidence="7" id="KW-0804">Transcription</keyword>
<dbReference type="InterPro" id="IPR009057">
    <property type="entry name" value="Homeodomain-like_sf"/>
</dbReference>
<protein>
    <recommendedName>
        <fullName evidence="9">MYB transcription factor</fullName>
    </recommendedName>
</protein>
<dbReference type="GO" id="GO:0006334">
    <property type="term" value="P:nucleosome assembly"/>
    <property type="evidence" value="ECO:0007669"/>
    <property type="project" value="InterPro"/>
</dbReference>
<dbReference type="InterPro" id="IPR044597">
    <property type="entry name" value="SMH1-6"/>
</dbReference>
<evidence type="ECO:0000256" key="4">
    <source>
        <dbReference type="ARBA" id="ARBA00023015"/>
    </source>
</evidence>
<evidence type="ECO:0000259" key="11">
    <source>
        <dbReference type="PROSITE" id="PS51504"/>
    </source>
</evidence>
<evidence type="ECO:0000256" key="2">
    <source>
        <dbReference type="ARBA" id="ARBA00004604"/>
    </source>
</evidence>
<dbReference type="Gene3D" id="1.10.10.60">
    <property type="entry name" value="Homeodomain-like"/>
    <property type="match status" value="1"/>
</dbReference>
<evidence type="ECO:0000256" key="6">
    <source>
        <dbReference type="ARBA" id="ARBA00023125"/>
    </source>
</evidence>
<feature type="domain" description="HTH myb-type" evidence="10">
    <location>
        <begin position="1"/>
        <end position="33"/>
    </location>
</feature>
<keyword evidence="8" id="KW-0539">Nucleus</keyword>
<dbReference type="FunFam" id="1.10.10.60:FF:000168">
    <property type="entry name" value="Telomere repeat-binding factor 1"/>
    <property type="match status" value="1"/>
</dbReference>